<dbReference type="EMBL" id="BARV01043556">
    <property type="protein sequence ID" value="GAI64261.1"/>
    <property type="molecule type" value="Genomic_DNA"/>
</dbReference>
<keyword evidence="1" id="KW-0812">Transmembrane</keyword>
<keyword evidence="1" id="KW-1133">Transmembrane helix</keyword>
<comment type="caution">
    <text evidence="2">The sequence shown here is derived from an EMBL/GenBank/DDBJ whole genome shotgun (WGS) entry which is preliminary data.</text>
</comment>
<gene>
    <name evidence="2" type="ORF">S06H3_64963</name>
</gene>
<keyword evidence="1" id="KW-0472">Membrane</keyword>
<feature type="transmembrane region" description="Helical" evidence="1">
    <location>
        <begin position="54"/>
        <end position="73"/>
    </location>
</feature>
<protein>
    <submittedName>
        <fullName evidence="2">Uncharacterized protein</fullName>
    </submittedName>
</protein>
<accession>X1RB55</accession>
<dbReference type="AlphaFoldDB" id="X1RB55"/>
<organism evidence="2">
    <name type="scientific">marine sediment metagenome</name>
    <dbReference type="NCBI Taxonomy" id="412755"/>
    <lineage>
        <taxon>unclassified sequences</taxon>
        <taxon>metagenomes</taxon>
        <taxon>ecological metagenomes</taxon>
    </lineage>
</organism>
<evidence type="ECO:0000313" key="2">
    <source>
        <dbReference type="EMBL" id="GAI64261.1"/>
    </source>
</evidence>
<reference evidence="2" key="1">
    <citation type="journal article" date="2014" name="Front. Microbiol.">
        <title>High frequency of phylogenetically diverse reductive dehalogenase-homologous genes in deep subseafloor sedimentary metagenomes.</title>
        <authorList>
            <person name="Kawai M."/>
            <person name="Futagami T."/>
            <person name="Toyoda A."/>
            <person name="Takaki Y."/>
            <person name="Nishi S."/>
            <person name="Hori S."/>
            <person name="Arai W."/>
            <person name="Tsubouchi T."/>
            <person name="Morono Y."/>
            <person name="Uchiyama I."/>
            <person name="Ito T."/>
            <person name="Fujiyama A."/>
            <person name="Inagaki F."/>
            <person name="Takami H."/>
        </authorList>
    </citation>
    <scope>NUCLEOTIDE SEQUENCE</scope>
    <source>
        <strain evidence="2">Expedition CK06-06</strain>
    </source>
</reference>
<name>X1RB55_9ZZZZ</name>
<evidence type="ECO:0000256" key="1">
    <source>
        <dbReference type="SAM" id="Phobius"/>
    </source>
</evidence>
<feature type="transmembrane region" description="Helical" evidence="1">
    <location>
        <begin position="12"/>
        <end position="34"/>
    </location>
</feature>
<feature type="non-terminal residue" evidence="2">
    <location>
        <position position="1"/>
    </location>
</feature>
<sequence>RKKNIVLTVTFIFGEAAALAVVLAVLVMFVQISLSGSYEVLVRTNLHGEHYVELALLCVIEVLVTVDLICRFARLRREVVREHGR</sequence>
<proteinExistence type="predicted"/>